<feature type="region of interest" description="Disordered" evidence="1">
    <location>
        <begin position="1"/>
        <end position="26"/>
    </location>
</feature>
<name>A0A6J5L104_9CAUD</name>
<accession>A0A6J5L104</accession>
<dbReference type="EMBL" id="LR796230">
    <property type="protein sequence ID" value="CAB4128021.1"/>
    <property type="molecule type" value="Genomic_DNA"/>
</dbReference>
<proteinExistence type="predicted"/>
<organism evidence="2">
    <name type="scientific">uncultured Caudovirales phage</name>
    <dbReference type="NCBI Taxonomy" id="2100421"/>
    <lineage>
        <taxon>Viruses</taxon>
        <taxon>Duplodnaviria</taxon>
        <taxon>Heunggongvirae</taxon>
        <taxon>Uroviricota</taxon>
        <taxon>Caudoviricetes</taxon>
        <taxon>Peduoviridae</taxon>
        <taxon>Maltschvirus</taxon>
        <taxon>Maltschvirus maltsch</taxon>
    </lineage>
</organism>
<sequence>MNTSKPDRSPGWAHRTVASRLPSPTSTHLSQMTLMYELGRELIRAAEWAAEGIEQQALGNHKAALEARETAQLSVDRVSDMLPDCRGSLLKARRASEAKTGSERKPSNLWHAECGRLTRAVSKPKCGHGNFLRNCAVCHREYHGY</sequence>
<evidence type="ECO:0000313" key="2">
    <source>
        <dbReference type="EMBL" id="CAB4128021.1"/>
    </source>
</evidence>
<reference evidence="2" key="1">
    <citation type="submission" date="2020-04" db="EMBL/GenBank/DDBJ databases">
        <authorList>
            <person name="Chiriac C."/>
            <person name="Salcher M."/>
            <person name="Ghai R."/>
            <person name="Kavagutti S V."/>
        </authorList>
    </citation>
    <scope>NUCLEOTIDE SEQUENCE</scope>
</reference>
<protein>
    <submittedName>
        <fullName evidence="2">Uncharacterized protein</fullName>
    </submittedName>
</protein>
<gene>
    <name evidence="2" type="ORF">UFOVP114_3</name>
</gene>
<evidence type="ECO:0000256" key="1">
    <source>
        <dbReference type="SAM" id="MobiDB-lite"/>
    </source>
</evidence>